<dbReference type="GO" id="GO:0045292">
    <property type="term" value="P:mRNA cis splicing, via spliceosome"/>
    <property type="evidence" value="ECO:0007669"/>
    <property type="project" value="TreeGrafter"/>
</dbReference>
<feature type="domain" description="Splicing factor cactin central" evidence="5">
    <location>
        <begin position="190"/>
        <end position="386"/>
    </location>
</feature>
<dbReference type="OrthoDB" id="265955at2759"/>
<dbReference type="SMART" id="SM01050">
    <property type="entry name" value="CactinC_cactus"/>
    <property type="match status" value="1"/>
</dbReference>
<accession>A0A4V1ISU3</accession>
<evidence type="ECO:0000313" key="6">
    <source>
        <dbReference type="EMBL" id="RKO94757.1"/>
    </source>
</evidence>
<dbReference type="Proteomes" id="UP000269721">
    <property type="component" value="Unassembled WGS sequence"/>
</dbReference>
<organism evidence="6 7">
    <name type="scientific">Blyttiomyces helicus</name>
    <dbReference type="NCBI Taxonomy" id="388810"/>
    <lineage>
        <taxon>Eukaryota</taxon>
        <taxon>Fungi</taxon>
        <taxon>Fungi incertae sedis</taxon>
        <taxon>Chytridiomycota</taxon>
        <taxon>Chytridiomycota incertae sedis</taxon>
        <taxon>Chytridiomycetes</taxon>
        <taxon>Chytridiomycetes incertae sedis</taxon>
        <taxon>Blyttiomyces</taxon>
    </lineage>
</organism>
<feature type="region of interest" description="Disordered" evidence="3">
    <location>
        <begin position="1"/>
        <end position="125"/>
    </location>
</feature>
<evidence type="ECO:0000259" key="5">
    <source>
        <dbReference type="Pfam" id="PF10312"/>
    </source>
</evidence>
<dbReference type="GO" id="GO:0005737">
    <property type="term" value="C:cytoplasm"/>
    <property type="evidence" value="ECO:0007669"/>
    <property type="project" value="TreeGrafter"/>
</dbReference>
<dbReference type="AlphaFoldDB" id="A0A4V1ISU3"/>
<evidence type="ECO:0000313" key="7">
    <source>
        <dbReference type="Proteomes" id="UP000269721"/>
    </source>
</evidence>
<proteinExistence type="inferred from homology"/>
<dbReference type="Pfam" id="PF09732">
    <property type="entry name" value="CactinC_cactus"/>
    <property type="match status" value="1"/>
</dbReference>
<dbReference type="Pfam" id="PF10312">
    <property type="entry name" value="Cactin_mid"/>
    <property type="match status" value="1"/>
</dbReference>
<dbReference type="PANTHER" id="PTHR21737:SF4">
    <property type="entry name" value="SPLICING FACTOR CACTIN"/>
    <property type="match status" value="1"/>
</dbReference>
<feature type="region of interest" description="Disordered" evidence="3">
    <location>
        <begin position="153"/>
        <end position="185"/>
    </location>
</feature>
<dbReference type="PANTHER" id="PTHR21737">
    <property type="entry name" value="POLYGLUTAMINE BINDING PROTEIN 1/MARVEL MEMBRANE-ASSOCIATING DOMAIN CONTAINING 3"/>
    <property type="match status" value="1"/>
</dbReference>
<name>A0A4V1ISU3_9FUNG</name>
<dbReference type="InterPro" id="IPR019134">
    <property type="entry name" value="Cactin_C"/>
</dbReference>
<evidence type="ECO:0000256" key="3">
    <source>
        <dbReference type="SAM" id="MobiDB-lite"/>
    </source>
</evidence>
<dbReference type="GO" id="GO:0005681">
    <property type="term" value="C:spliceosomal complex"/>
    <property type="evidence" value="ECO:0007669"/>
    <property type="project" value="TreeGrafter"/>
</dbReference>
<feature type="domain" description="Splicing factor Cactin C-terminal" evidence="4">
    <location>
        <begin position="550"/>
        <end position="674"/>
    </location>
</feature>
<comment type="similarity">
    <text evidence="1">Belongs to the CACTIN family.</text>
</comment>
<protein>
    <recommendedName>
        <fullName evidence="2">Splicing factor Cactin</fullName>
    </recommendedName>
</protein>
<evidence type="ECO:0000256" key="2">
    <source>
        <dbReference type="ARBA" id="ARBA00034534"/>
    </source>
</evidence>
<reference evidence="7" key="1">
    <citation type="journal article" date="2018" name="Nat. Microbiol.">
        <title>Leveraging single-cell genomics to expand the fungal tree of life.</title>
        <authorList>
            <person name="Ahrendt S.R."/>
            <person name="Quandt C.A."/>
            <person name="Ciobanu D."/>
            <person name="Clum A."/>
            <person name="Salamov A."/>
            <person name="Andreopoulos B."/>
            <person name="Cheng J.F."/>
            <person name="Woyke T."/>
            <person name="Pelin A."/>
            <person name="Henrissat B."/>
            <person name="Reynolds N.K."/>
            <person name="Benny G.L."/>
            <person name="Smith M.E."/>
            <person name="James T.Y."/>
            <person name="Grigoriev I.V."/>
        </authorList>
    </citation>
    <scope>NUCLEOTIDE SEQUENCE [LARGE SCALE GENOMIC DNA]</scope>
</reference>
<feature type="compositionally biased region" description="Polar residues" evidence="3">
    <location>
        <begin position="104"/>
        <end position="125"/>
    </location>
</feature>
<keyword evidence="7" id="KW-1185">Reference proteome</keyword>
<feature type="compositionally biased region" description="Basic residues" evidence="3">
    <location>
        <begin position="26"/>
        <end position="54"/>
    </location>
</feature>
<dbReference type="EMBL" id="KZ993825">
    <property type="protein sequence ID" value="RKO94757.1"/>
    <property type="molecule type" value="Genomic_DNA"/>
</dbReference>
<dbReference type="InterPro" id="IPR018816">
    <property type="entry name" value="Cactin_central"/>
</dbReference>
<evidence type="ECO:0000256" key="1">
    <source>
        <dbReference type="ARBA" id="ARBA00006895"/>
    </source>
</evidence>
<sequence>MARSRSLSGASRDDSPSDSASDSSTSRRRAARKSTSNKRARSRSPSRDRKRQRSASRDRDRPRDRDKDADRERGRDSGRRVDRSQDRDKEADRSRDRDRDESQIAAQMSANLGYSNSENPFGDSNLSQKFVWLKKREQEAKEGITMSERLKRDLSKREENDTELTKLKKRRDEREVEQQLREEEQARLQREQDRLQMGDWEAKESEFHLEQAKTRAKIRIKDGRAKPIDILAMNLSLASDSAIAEEFDALGLEIDTDEPYLIFADLSLPEVEELHKDILLYLSLEKEAATNNRTFWEAMVIVCNDELSRHRERVDPSSAPSSGVSLAVRDDIERMFSNKSYDQLAILQREIEAKLSAGGPIDVEYWEAAIKALIVWKAKAKLRDMHSFMLLKRLERLREKRAEEEALGIGASEVVRMPLRLRKETVEAPRDMDAVEEGEEEVDDEEPDAYEECMSPLLTTEIAKADADLEVVDEEDDFNELVTRKRLVKTQVGVLGGVTAKEKAAQATQVAAMSETERAEAAFIREAAKNMDMDETTFNEEEQEGTTYLWQDKYRPRKPRYFNRVHTGYEWNKYNQTHYDSDNPPPKVVQGYKFNIFYPDLIDKSKAPTYRKIKDPSDPDTVILRFEAGPPYEDIAFRIVSREWEYSHKKGFRSSYDRGVLQLWFHFKRHYYRR</sequence>
<feature type="compositionally biased region" description="Basic and acidic residues" evidence="3">
    <location>
        <begin position="55"/>
        <end position="102"/>
    </location>
</feature>
<evidence type="ECO:0000259" key="4">
    <source>
        <dbReference type="Pfam" id="PF09732"/>
    </source>
</evidence>
<gene>
    <name evidence="6" type="ORF">BDK51DRAFT_15557</name>
</gene>